<dbReference type="CDD" id="cd01189">
    <property type="entry name" value="INT_ICEBs1_C_like"/>
    <property type="match status" value="1"/>
</dbReference>
<dbReference type="EMBL" id="SMFY01000001">
    <property type="protein sequence ID" value="TCK31221.1"/>
    <property type="molecule type" value="Genomic_DNA"/>
</dbReference>
<dbReference type="InterPro" id="IPR002104">
    <property type="entry name" value="Integrase_catalytic"/>
</dbReference>
<proteinExistence type="inferred from homology"/>
<comment type="caution">
    <text evidence="8">The sequence shown here is derived from an EMBL/GenBank/DDBJ whole genome shotgun (WGS) entry which is preliminary data.</text>
</comment>
<evidence type="ECO:0000313" key="8">
    <source>
        <dbReference type="EMBL" id="TCK31221.1"/>
    </source>
</evidence>
<keyword evidence="3 5" id="KW-0238">DNA-binding</keyword>
<name>A0A4R1IA96_ANCAQ</name>
<evidence type="ECO:0000256" key="3">
    <source>
        <dbReference type="ARBA" id="ARBA00023125"/>
    </source>
</evidence>
<dbReference type="GO" id="GO:0006310">
    <property type="term" value="P:DNA recombination"/>
    <property type="evidence" value="ECO:0007669"/>
    <property type="project" value="UniProtKB-KW"/>
</dbReference>
<evidence type="ECO:0000256" key="4">
    <source>
        <dbReference type="ARBA" id="ARBA00023172"/>
    </source>
</evidence>
<organism evidence="8 9">
    <name type="scientific">Ancylobacter aquaticus</name>
    <dbReference type="NCBI Taxonomy" id="100"/>
    <lineage>
        <taxon>Bacteria</taxon>
        <taxon>Pseudomonadati</taxon>
        <taxon>Pseudomonadota</taxon>
        <taxon>Alphaproteobacteria</taxon>
        <taxon>Hyphomicrobiales</taxon>
        <taxon>Xanthobacteraceae</taxon>
        <taxon>Ancylobacter</taxon>
    </lineage>
</organism>
<accession>A0A4R1IA96</accession>
<sequence length="380" mass="41930">MATIRKRTLPSGKTCWQADYVDGGGKRRHRQFTTKKEADSFLVHARGEVSRGIHTAESASVTLADAGERWLAKCAEVGLEQMTIERYRSTYEHHVKPRLGKTKLSKIGAPMIQSAVDEVAAILSRSSARKALSCITSIFAQAMRDGRASHNPAREVKLPHARRSGPHIDMPTKAELAAILKHTPARWKPFIRTAMLTGMRSSELRGLLWSDVNLDAGMIHVRRRVDRKGSFGPPKSKAGTRDIPLSQTSVTGLKAWKLQCPNGALGLVFPNASGRIEEHTNILNRVFWPAQIKAGVTVMRDALGEDGNSIQVPDAKFSLHALRHAAAALFIEQGFPPKKVQALMGHSSIQMTFDLYGYLFPSDDDDRNAMAQIEARLLSE</sequence>
<keyword evidence="9" id="KW-1185">Reference proteome</keyword>
<dbReference type="PANTHER" id="PTHR30629:SF2">
    <property type="entry name" value="PROPHAGE INTEGRASE INTS-RELATED"/>
    <property type="match status" value="1"/>
</dbReference>
<dbReference type="InterPro" id="IPR011010">
    <property type="entry name" value="DNA_brk_join_enz"/>
</dbReference>
<dbReference type="PROSITE" id="PS51900">
    <property type="entry name" value="CB"/>
    <property type="match status" value="1"/>
</dbReference>
<dbReference type="PROSITE" id="PS51898">
    <property type="entry name" value="TYR_RECOMBINASE"/>
    <property type="match status" value="1"/>
</dbReference>
<dbReference type="PANTHER" id="PTHR30629">
    <property type="entry name" value="PROPHAGE INTEGRASE"/>
    <property type="match status" value="1"/>
</dbReference>
<dbReference type="SUPFAM" id="SSF56349">
    <property type="entry name" value="DNA breaking-rejoining enzymes"/>
    <property type="match status" value="1"/>
</dbReference>
<dbReference type="GO" id="GO:0015074">
    <property type="term" value="P:DNA integration"/>
    <property type="evidence" value="ECO:0007669"/>
    <property type="project" value="UniProtKB-KW"/>
</dbReference>
<comment type="similarity">
    <text evidence="1">Belongs to the 'phage' integrase family.</text>
</comment>
<dbReference type="OrthoDB" id="9785687at2"/>
<dbReference type="Proteomes" id="UP000295030">
    <property type="component" value="Unassembled WGS sequence"/>
</dbReference>
<gene>
    <name evidence="8" type="ORF">EV667_1327</name>
</gene>
<dbReference type="InterPro" id="IPR053876">
    <property type="entry name" value="Phage_int_M"/>
</dbReference>
<evidence type="ECO:0000256" key="2">
    <source>
        <dbReference type="ARBA" id="ARBA00022908"/>
    </source>
</evidence>
<dbReference type="Gene3D" id="1.10.150.130">
    <property type="match status" value="1"/>
</dbReference>
<reference evidence="8 9" key="1">
    <citation type="submission" date="2019-03" db="EMBL/GenBank/DDBJ databases">
        <title>Genomic Encyclopedia of Type Strains, Phase IV (KMG-IV): sequencing the most valuable type-strain genomes for metagenomic binning, comparative biology and taxonomic classification.</title>
        <authorList>
            <person name="Goeker M."/>
        </authorList>
    </citation>
    <scope>NUCLEOTIDE SEQUENCE [LARGE SCALE GENOMIC DNA]</scope>
    <source>
        <strain evidence="8 9">DSM 101</strain>
    </source>
</reference>
<dbReference type="Gene3D" id="1.10.443.10">
    <property type="entry name" value="Intergrase catalytic core"/>
    <property type="match status" value="1"/>
</dbReference>
<dbReference type="InterPro" id="IPR010998">
    <property type="entry name" value="Integrase_recombinase_N"/>
</dbReference>
<protein>
    <submittedName>
        <fullName evidence="8">Site-specific recombinase XerD</fullName>
    </submittedName>
</protein>
<keyword evidence="4" id="KW-0233">DNA recombination</keyword>
<dbReference type="InterPro" id="IPR013762">
    <property type="entry name" value="Integrase-like_cat_sf"/>
</dbReference>
<dbReference type="InterPro" id="IPR044068">
    <property type="entry name" value="CB"/>
</dbReference>
<feature type="domain" description="Core-binding (CB)" evidence="7">
    <location>
        <begin position="61"/>
        <end position="143"/>
    </location>
</feature>
<evidence type="ECO:0000256" key="1">
    <source>
        <dbReference type="ARBA" id="ARBA00008857"/>
    </source>
</evidence>
<dbReference type="AlphaFoldDB" id="A0A4R1IA96"/>
<keyword evidence="2" id="KW-0229">DNA integration</keyword>
<evidence type="ECO:0000313" key="9">
    <source>
        <dbReference type="Proteomes" id="UP000295030"/>
    </source>
</evidence>
<evidence type="ECO:0000256" key="5">
    <source>
        <dbReference type="PROSITE-ProRule" id="PRU01248"/>
    </source>
</evidence>
<dbReference type="GO" id="GO:0003677">
    <property type="term" value="F:DNA binding"/>
    <property type="evidence" value="ECO:0007669"/>
    <property type="project" value="UniProtKB-UniRule"/>
</dbReference>
<dbReference type="RefSeq" id="WP_131834453.1">
    <property type="nucleotide sequence ID" value="NZ_SMFY01000001.1"/>
</dbReference>
<dbReference type="Pfam" id="PF22022">
    <property type="entry name" value="Phage_int_M"/>
    <property type="match status" value="1"/>
</dbReference>
<dbReference type="Pfam" id="PF00589">
    <property type="entry name" value="Phage_integrase"/>
    <property type="match status" value="1"/>
</dbReference>
<evidence type="ECO:0000259" key="6">
    <source>
        <dbReference type="PROSITE" id="PS51898"/>
    </source>
</evidence>
<feature type="domain" description="Tyr recombinase" evidence="6">
    <location>
        <begin position="166"/>
        <end position="371"/>
    </location>
</feature>
<evidence type="ECO:0000259" key="7">
    <source>
        <dbReference type="PROSITE" id="PS51900"/>
    </source>
</evidence>
<dbReference type="InterPro" id="IPR050808">
    <property type="entry name" value="Phage_Integrase"/>
</dbReference>